<dbReference type="SUPFAM" id="SSF50044">
    <property type="entry name" value="SH3-domain"/>
    <property type="match status" value="1"/>
</dbReference>
<feature type="compositionally biased region" description="Polar residues" evidence="10">
    <location>
        <begin position="629"/>
        <end position="643"/>
    </location>
</feature>
<dbReference type="FunFam" id="1.20.58.530:FF:000007">
    <property type="entry name" value="Myosin IE"/>
    <property type="match status" value="1"/>
</dbReference>
<dbReference type="PROSITE" id="PS51456">
    <property type="entry name" value="MYOSIN_MOTOR"/>
    <property type="match status" value="1"/>
</dbReference>
<gene>
    <name evidence="14" type="ORF">TPSB3V08_LOCUS6414</name>
</gene>
<organism evidence="14">
    <name type="scientific">Timema poppense</name>
    <name type="common">Walking stick</name>
    <dbReference type="NCBI Taxonomy" id="170557"/>
    <lineage>
        <taxon>Eukaryota</taxon>
        <taxon>Metazoa</taxon>
        <taxon>Ecdysozoa</taxon>
        <taxon>Arthropoda</taxon>
        <taxon>Hexapoda</taxon>
        <taxon>Insecta</taxon>
        <taxon>Pterygota</taxon>
        <taxon>Neoptera</taxon>
        <taxon>Polyneoptera</taxon>
        <taxon>Phasmatodea</taxon>
        <taxon>Timematodea</taxon>
        <taxon>Timematoidea</taxon>
        <taxon>Timematidae</taxon>
        <taxon>Timema</taxon>
    </lineage>
</organism>
<evidence type="ECO:0000259" key="12">
    <source>
        <dbReference type="PROSITE" id="PS51456"/>
    </source>
</evidence>
<evidence type="ECO:0000256" key="2">
    <source>
        <dbReference type="ARBA" id="ARBA00022443"/>
    </source>
</evidence>
<dbReference type="GO" id="GO:0005886">
    <property type="term" value="C:plasma membrane"/>
    <property type="evidence" value="ECO:0007669"/>
    <property type="project" value="TreeGrafter"/>
</dbReference>
<feature type="compositionally biased region" description="Low complexity" evidence="10">
    <location>
        <begin position="657"/>
        <end position="667"/>
    </location>
</feature>
<comment type="caution">
    <text evidence="9">Lacks conserved residue(s) required for the propagation of feature annotation.</text>
</comment>
<dbReference type="GO" id="GO:0007015">
    <property type="term" value="P:actin filament organization"/>
    <property type="evidence" value="ECO:0007669"/>
    <property type="project" value="TreeGrafter"/>
</dbReference>
<dbReference type="Pfam" id="PF06017">
    <property type="entry name" value="Myosin_TH1"/>
    <property type="match status" value="1"/>
</dbReference>
<dbReference type="InterPro" id="IPR027417">
    <property type="entry name" value="P-loop_NTPase"/>
</dbReference>
<dbReference type="PROSITE" id="PS51757">
    <property type="entry name" value="TH1"/>
    <property type="match status" value="1"/>
</dbReference>
<evidence type="ECO:0000256" key="6">
    <source>
        <dbReference type="ARBA" id="ARBA00023175"/>
    </source>
</evidence>
<reference evidence="14" key="1">
    <citation type="submission" date="2020-11" db="EMBL/GenBank/DDBJ databases">
        <authorList>
            <person name="Tran Van P."/>
        </authorList>
    </citation>
    <scope>NUCLEOTIDE SEQUENCE</scope>
</reference>
<feature type="region of interest" description="Disordered" evidence="10">
    <location>
        <begin position="545"/>
        <end position="603"/>
    </location>
</feature>
<dbReference type="GO" id="GO:0005524">
    <property type="term" value="F:ATP binding"/>
    <property type="evidence" value="ECO:0007669"/>
    <property type="project" value="UniProtKB-KW"/>
</dbReference>
<dbReference type="GO" id="GO:0016459">
    <property type="term" value="C:myosin complex"/>
    <property type="evidence" value="ECO:0007669"/>
    <property type="project" value="UniProtKB-KW"/>
</dbReference>
<evidence type="ECO:0000256" key="1">
    <source>
        <dbReference type="ARBA" id="ARBA00008314"/>
    </source>
</evidence>
<feature type="region of interest" description="Actin-binding" evidence="9">
    <location>
        <begin position="177"/>
        <end position="199"/>
    </location>
</feature>
<dbReference type="InterPro" id="IPR010926">
    <property type="entry name" value="Myosin_TH1"/>
</dbReference>
<dbReference type="SMART" id="SM00242">
    <property type="entry name" value="MYSc"/>
    <property type="match status" value="1"/>
</dbReference>
<evidence type="ECO:0000256" key="8">
    <source>
        <dbReference type="PROSITE-ProRule" id="PRU00192"/>
    </source>
</evidence>
<dbReference type="GO" id="GO:0005902">
    <property type="term" value="C:microvillus"/>
    <property type="evidence" value="ECO:0007669"/>
    <property type="project" value="TreeGrafter"/>
</dbReference>
<dbReference type="InterPro" id="IPR001452">
    <property type="entry name" value="SH3_domain"/>
</dbReference>
<feature type="region of interest" description="Disordered" evidence="10">
    <location>
        <begin position="629"/>
        <end position="719"/>
    </location>
</feature>
<proteinExistence type="inferred from homology"/>
<keyword evidence="3" id="KW-0547">Nucleotide-binding</keyword>
<evidence type="ECO:0000256" key="5">
    <source>
        <dbReference type="ARBA" id="ARBA00023123"/>
    </source>
</evidence>
<keyword evidence="2 8" id="KW-0728">SH3 domain</keyword>
<dbReference type="Gene3D" id="1.20.5.4820">
    <property type="match status" value="1"/>
</dbReference>
<feature type="domain" description="Myosin motor" evidence="12">
    <location>
        <begin position="1"/>
        <end position="300"/>
    </location>
</feature>
<feature type="compositionally biased region" description="Polar residues" evidence="10">
    <location>
        <begin position="545"/>
        <end position="565"/>
    </location>
</feature>
<dbReference type="SUPFAM" id="SSF52540">
    <property type="entry name" value="P-loop containing nucleoside triphosphate hydrolases"/>
    <property type="match status" value="1"/>
</dbReference>
<evidence type="ECO:0000256" key="9">
    <source>
        <dbReference type="PROSITE-ProRule" id="PRU00782"/>
    </source>
</evidence>
<dbReference type="Pfam" id="PF00063">
    <property type="entry name" value="Myosin_head"/>
    <property type="match status" value="1"/>
</dbReference>
<dbReference type="PROSITE" id="PS50002">
    <property type="entry name" value="SH3"/>
    <property type="match status" value="1"/>
</dbReference>
<evidence type="ECO:0000259" key="11">
    <source>
        <dbReference type="PROSITE" id="PS50002"/>
    </source>
</evidence>
<dbReference type="InterPro" id="IPR036961">
    <property type="entry name" value="Kinesin_motor_dom_sf"/>
</dbReference>
<keyword evidence="6" id="KW-0505">Motor protein</keyword>
<name>A0A7R9H452_TIMPO</name>
<dbReference type="Gene3D" id="1.20.58.530">
    <property type="match status" value="1"/>
</dbReference>
<evidence type="ECO:0000256" key="10">
    <source>
        <dbReference type="SAM" id="MobiDB-lite"/>
    </source>
</evidence>
<keyword evidence="5 9" id="KW-0518">Myosin</keyword>
<dbReference type="PANTHER" id="PTHR13140:SF729">
    <property type="entry name" value="UNCONVENTIONAL MYOSIN-IE"/>
    <property type="match status" value="1"/>
</dbReference>
<dbReference type="Gene3D" id="2.30.30.40">
    <property type="entry name" value="SH3 Domains"/>
    <property type="match status" value="1"/>
</dbReference>
<evidence type="ECO:0000259" key="13">
    <source>
        <dbReference type="PROSITE" id="PS51757"/>
    </source>
</evidence>
<evidence type="ECO:0000256" key="7">
    <source>
        <dbReference type="ARBA" id="ARBA00023203"/>
    </source>
</evidence>
<protein>
    <submittedName>
        <fullName evidence="14">Uncharacterized protein</fullName>
    </submittedName>
</protein>
<evidence type="ECO:0000256" key="3">
    <source>
        <dbReference type="ARBA" id="ARBA00022741"/>
    </source>
</evidence>
<evidence type="ECO:0000313" key="14">
    <source>
        <dbReference type="EMBL" id="CAD7408549.1"/>
    </source>
</evidence>
<keyword evidence="4" id="KW-0067">ATP-binding</keyword>
<dbReference type="GO" id="GO:0051015">
    <property type="term" value="F:actin filament binding"/>
    <property type="evidence" value="ECO:0007669"/>
    <property type="project" value="TreeGrafter"/>
</dbReference>
<keyword evidence="7 9" id="KW-0009">Actin-binding</keyword>
<dbReference type="InterPro" id="IPR001609">
    <property type="entry name" value="Myosin_head_motor_dom-like"/>
</dbReference>
<dbReference type="Gene3D" id="3.40.850.10">
    <property type="entry name" value="Kinesin motor domain"/>
    <property type="match status" value="1"/>
</dbReference>
<comment type="similarity">
    <text evidence="1 9">Belongs to the TRAFAC class myosin-kinesin ATPase superfamily. Myosin family.</text>
</comment>
<dbReference type="Pfam" id="PF00018">
    <property type="entry name" value="SH3_1"/>
    <property type="match status" value="1"/>
</dbReference>
<sequence length="750" mass="85389">MNPEPFKAETFDIRDFQPLFALLLAVTYLPTGDREEYVAENIKWTPIEYFNNKVVCDLIESKRPPGLFSVLDDVCATMHAVSEGVDSDLQKQMTKTAGGHQHYQSCSEGFIIHHYAGIVTYNVEGFCDRNRDLLFPDLIELMQSSENEFIRSLFPDQLDSNSKLRPTTSGSKIRTQANKLVDELKKCTPHYIRCIKPNETKKPRDWEELRVKHQVEYLGLKENIRVRRAGFAYRRPFSKFLFRYAILTKETWPRWSGDEKQGIEVILRSVNMEKSQYQLGKTKVFIKAPESLFMLEDQRERKYNQYARVIQAAFKKYFARKKQQLQKQEAAVNWPIILFSDIMFGKKERRRFSINRNFVGDYIGLDSRPMLQSIIGRREKVAFAEVVKKYDRRFKVCLRDLILTSRSILLVGRAQVRKGPEKGKFIEVLKRKLDFENINDVSLSTLQDDFIILHMKEDYDSLLEVVFKTEFLMQLAKKYKAQLSRDLNVKFSNSLEFRVKKEGWGGGGTRQVKFSLGPAGDLAVLKSSGKVLMVIVGQGLPNNSKPIIKRTTSSKGRPTYQQKQSVAPVRGQAPGRPAMPAPRAHTSRPVFSVPPPPNEPAPLDQQPIQGFRVPMTAIQAKQCRLFRNESQQSAVDSQSFSPTKKTRGDAQVPKMKTAAATAHSASSRPQQPPSGNQNFMRTPESGMSGEKRASLSSGVKPVPGGGKPRPAMRPKPSLPKCKAMFDYTAQDLDEISFKDGDIIEIIKEPQ</sequence>
<dbReference type="GO" id="GO:0005737">
    <property type="term" value="C:cytoplasm"/>
    <property type="evidence" value="ECO:0007669"/>
    <property type="project" value="TreeGrafter"/>
</dbReference>
<evidence type="ECO:0000256" key="4">
    <source>
        <dbReference type="ARBA" id="ARBA00022840"/>
    </source>
</evidence>
<dbReference type="AlphaFoldDB" id="A0A7R9H452"/>
<dbReference type="GO" id="GO:0006897">
    <property type="term" value="P:endocytosis"/>
    <property type="evidence" value="ECO:0007669"/>
    <property type="project" value="TreeGrafter"/>
</dbReference>
<feature type="compositionally biased region" description="Low complexity" evidence="10">
    <location>
        <begin position="570"/>
        <end position="584"/>
    </location>
</feature>
<accession>A0A7R9H452</accession>
<dbReference type="GO" id="GO:0000146">
    <property type="term" value="F:microfilament motor activity"/>
    <property type="evidence" value="ECO:0007669"/>
    <property type="project" value="TreeGrafter"/>
</dbReference>
<dbReference type="PANTHER" id="PTHR13140">
    <property type="entry name" value="MYOSIN"/>
    <property type="match status" value="1"/>
</dbReference>
<feature type="domain" description="SH3" evidence="11">
    <location>
        <begin position="716"/>
        <end position="750"/>
    </location>
</feature>
<dbReference type="InterPro" id="IPR036028">
    <property type="entry name" value="SH3-like_dom_sf"/>
</dbReference>
<dbReference type="EMBL" id="OD003759">
    <property type="protein sequence ID" value="CAD7408549.1"/>
    <property type="molecule type" value="Genomic_DNA"/>
</dbReference>
<feature type="domain" description="TH1" evidence="13">
    <location>
        <begin position="347"/>
        <end position="538"/>
    </location>
</feature>